<dbReference type="InterPro" id="IPR011701">
    <property type="entry name" value="MFS"/>
</dbReference>
<dbReference type="PANTHER" id="PTHR43124:SF3">
    <property type="entry name" value="CHLORAMPHENICOL EFFLUX PUMP RV0191"/>
    <property type="match status" value="1"/>
</dbReference>
<feature type="transmembrane region" description="Helical" evidence="8">
    <location>
        <begin position="47"/>
        <end position="69"/>
    </location>
</feature>
<feature type="transmembrane region" description="Helical" evidence="8">
    <location>
        <begin position="338"/>
        <end position="357"/>
    </location>
</feature>
<dbReference type="PROSITE" id="PS00216">
    <property type="entry name" value="SUGAR_TRANSPORT_1"/>
    <property type="match status" value="1"/>
</dbReference>
<evidence type="ECO:0000256" key="6">
    <source>
        <dbReference type="ARBA" id="ARBA00022989"/>
    </source>
</evidence>
<dbReference type="GO" id="GO:0022857">
    <property type="term" value="F:transmembrane transporter activity"/>
    <property type="evidence" value="ECO:0007669"/>
    <property type="project" value="InterPro"/>
</dbReference>
<dbReference type="SUPFAM" id="SSF103473">
    <property type="entry name" value="MFS general substrate transporter"/>
    <property type="match status" value="1"/>
</dbReference>
<dbReference type="EMBL" id="CP017634">
    <property type="protein sequence ID" value="ATW27986.1"/>
    <property type="molecule type" value="Genomic_DNA"/>
</dbReference>
<protein>
    <recommendedName>
        <fullName evidence="9">Major facilitator superfamily (MFS) profile domain-containing protein</fullName>
    </recommendedName>
</protein>
<evidence type="ECO:0000256" key="8">
    <source>
        <dbReference type="SAM" id="Phobius"/>
    </source>
</evidence>
<dbReference type="Proteomes" id="UP000323521">
    <property type="component" value="Chromosome"/>
</dbReference>
<dbReference type="AlphaFoldDB" id="A0A3G1KZL6"/>
<comment type="similarity">
    <text evidence="2">Belongs to the major facilitator superfamily. TCR/Tet family.</text>
</comment>
<sequence>MTNSPSLLMGATQKRTLRTIELLIFVLSVGEGMTAPAIPLLGESLGASYSFIGFFMTGFSFAYGAMTLVSGRLSDYWGRKWILISSIILCFFSSLGYCLAQTGGSLLFFRTMEGMGKGALWVIAEAILADNTSVENRSRATGRFTVAYGLGAMIGCLSGGFLMQFIDFKAVFPFYPVFCFISIGVALKGINEIPVSHEHHQLSAHRTDLFKEVKAILPICYVFFTYTGFLYSVWGLLSIVASYYQVDYLGIGVIFALFWFCRIISFWGAGSAEKICSRKVLLIGGVVFLSAAAALFILAVNIWFLMVAAILGGIGTGILFTLSVVIVADASSPGYKGFAMGAMEFAGSVGMVAQTALSGLLGQYGGIRFTYLFTLIICLLGIGVVIRFVKTAGPTPAQD</sequence>
<feature type="transmembrane region" description="Helical" evidence="8">
    <location>
        <begin position="215"/>
        <end position="236"/>
    </location>
</feature>
<feature type="transmembrane region" description="Helical" evidence="8">
    <location>
        <begin position="172"/>
        <end position="190"/>
    </location>
</feature>
<evidence type="ECO:0000313" key="10">
    <source>
        <dbReference type="EMBL" id="ATW27986.1"/>
    </source>
</evidence>
<feature type="transmembrane region" description="Helical" evidence="8">
    <location>
        <begin position="248"/>
        <end position="268"/>
    </location>
</feature>
<keyword evidence="3" id="KW-0813">Transport</keyword>
<evidence type="ECO:0000256" key="2">
    <source>
        <dbReference type="ARBA" id="ARBA00007520"/>
    </source>
</evidence>
<dbReference type="CDD" id="cd17325">
    <property type="entry name" value="MFS_MdtG_SLC18_like"/>
    <property type="match status" value="1"/>
</dbReference>
<feature type="transmembrane region" description="Helical" evidence="8">
    <location>
        <begin position="369"/>
        <end position="389"/>
    </location>
</feature>
<gene>
    <name evidence="10" type="ORF">DCMF_27425</name>
</gene>
<dbReference type="RefSeq" id="WP_148137384.1">
    <property type="nucleotide sequence ID" value="NZ_CP017634.1"/>
</dbReference>
<organism evidence="10 11">
    <name type="scientific">Formimonas warabiya</name>
    <dbReference type="NCBI Taxonomy" id="1761012"/>
    <lineage>
        <taxon>Bacteria</taxon>
        <taxon>Bacillati</taxon>
        <taxon>Bacillota</taxon>
        <taxon>Clostridia</taxon>
        <taxon>Eubacteriales</taxon>
        <taxon>Peptococcaceae</taxon>
        <taxon>Candidatus Formimonas</taxon>
    </lineage>
</organism>
<dbReference type="KEGG" id="fwa:DCMF_27425"/>
<evidence type="ECO:0000256" key="1">
    <source>
        <dbReference type="ARBA" id="ARBA00004651"/>
    </source>
</evidence>
<dbReference type="OrthoDB" id="9793283at2"/>
<comment type="subcellular location">
    <subcellularLocation>
        <location evidence="1">Cell membrane</location>
        <topology evidence="1">Multi-pass membrane protein</topology>
    </subcellularLocation>
</comment>
<evidence type="ECO:0000256" key="4">
    <source>
        <dbReference type="ARBA" id="ARBA00022475"/>
    </source>
</evidence>
<feature type="transmembrane region" description="Helical" evidence="8">
    <location>
        <begin position="81"/>
        <end position="109"/>
    </location>
</feature>
<dbReference type="InterPro" id="IPR050189">
    <property type="entry name" value="MFS_Efflux_Transporters"/>
</dbReference>
<feature type="transmembrane region" description="Helical" evidence="8">
    <location>
        <begin position="280"/>
        <end position="298"/>
    </location>
</feature>
<evidence type="ECO:0000256" key="7">
    <source>
        <dbReference type="ARBA" id="ARBA00023136"/>
    </source>
</evidence>
<dbReference type="InterPro" id="IPR005829">
    <property type="entry name" value="Sugar_transporter_CS"/>
</dbReference>
<proteinExistence type="inferred from homology"/>
<dbReference type="PRINTS" id="PR01035">
    <property type="entry name" value="TCRTETA"/>
</dbReference>
<feature type="transmembrane region" description="Helical" evidence="8">
    <location>
        <begin position="146"/>
        <end position="166"/>
    </location>
</feature>
<dbReference type="GO" id="GO:0005886">
    <property type="term" value="C:plasma membrane"/>
    <property type="evidence" value="ECO:0007669"/>
    <property type="project" value="UniProtKB-SubCell"/>
</dbReference>
<keyword evidence="11" id="KW-1185">Reference proteome</keyword>
<evidence type="ECO:0000256" key="3">
    <source>
        <dbReference type="ARBA" id="ARBA00022448"/>
    </source>
</evidence>
<evidence type="ECO:0000259" key="9">
    <source>
        <dbReference type="PROSITE" id="PS50850"/>
    </source>
</evidence>
<dbReference type="PANTHER" id="PTHR43124">
    <property type="entry name" value="PURINE EFFLUX PUMP PBUE"/>
    <property type="match status" value="1"/>
</dbReference>
<reference evidence="10 11" key="1">
    <citation type="submission" date="2016-10" db="EMBL/GenBank/DDBJ databases">
        <title>Complete Genome Sequence of Peptococcaceae strain DCMF.</title>
        <authorList>
            <person name="Edwards R.J."/>
            <person name="Holland S.I."/>
            <person name="Deshpande N.P."/>
            <person name="Wong Y.K."/>
            <person name="Ertan H."/>
            <person name="Manefield M."/>
            <person name="Russell T.L."/>
            <person name="Lee M.J."/>
        </authorList>
    </citation>
    <scope>NUCLEOTIDE SEQUENCE [LARGE SCALE GENOMIC DNA]</scope>
    <source>
        <strain evidence="10 11">DCMF</strain>
    </source>
</reference>
<accession>A0A3G1KZL6</accession>
<dbReference type="InterPro" id="IPR036259">
    <property type="entry name" value="MFS_trans_sf"/>
</dbReference>
<keyword evidence="7 8" id="KW-0472">Membrane</keyword>
<dbReference type="Pfam" id="PF07690">
    <property type="entry name" value="MFS_1"/>
    <property type="match status" value="1"/>
</dbReference>
<feature type="transmembrane region" description="Helical" evidence="8">
    <location>
        <begin position="304"/>
        <end position="326"/>
    </location>
</feature>
<evidence type="ECO:0000313" key="11">
    <source>
        <dbReference type="Proteomes" id="UP000323521"/>
    </source>
</evidence>
<feature type="domain" description="Major facilitator superfamily (MFS) profile" evidence="9">
    <location>
        <begin position="16"/>
        <end position="393"/>
    </location>
</feature>
<keyword evidence="4" id="KW-1003">Cell membrane</keyword>
<dbReference type="InterPro" id="IPR001958">
    <property type="entry name" value="Tet-R_TetA/multi-R_MdtG-like"/>
</dbReference>
<evidence type="ECO:0000256" key="5">
    <source>
        <dbReference type="ARBA" id="ARBA00022692"/>
    </source>
</evidence>
<dbReference type="InterPro" id="IPR020846">
    <property type="entry name" value="MFS_dom"/>
</dbReference>
<keyword evidence="6 8" id="KW-1133">Transmembrane helix</keyword>
<dbReference type="Gene3D" id="1.20.1250.20">
    <property type="entry name" value="MFS general substrate transporter like domains"/>
    <property type="match status" value="1"/>
</dbReference>
<name>A0A3G1KZL6_FORW1</name>
<feature type="transmembrane region" description="Helical" evidence="8">
    <location>
        <begin position="20"/>
        <end position="41"/>
    </location>
</feature>
<dbReference type="PROSITE" id="PS50850">
    <property type="entry name" value="MFS"/>
    <property type="match status" value="1"/>
</dbReference>
<keyword evidence="5 8" id="KW-0812">Transmembrane</keyword>